<feature type="non-terminal residue" evidence="2">
    <location>
        <position position="1"/>
    </location>
</feature>
<dbReference type="Proteomes" id="UP001177023">
    <property type="component" value="Unassembled WGS sequence"/>
</dbReference>
<sequence length="141" mass="15699">MLLKSFRSQLIALAGPTTTISSAADEAACEEDEDVDDQAIEAPLVRLRKEQHHEFGRGEGGDDDSKAKWGFIAVSRDVRWAVESTVDKKPESGRSCEMEVERYDRLAIVEERGPTSSTRSISTSTDPQKMDTEKFFGPIDF</sequence>
<protein>
    <submittedName>
        <fullName evidence="2">Uncharacterized protein</fullName>
    </submittedName>
</protein>
<dbReference type="EMBL" id="CATQJA010000562">
    <property type="protein sequence ID" value="CAJ0561547.1"/>
    <property type="molecule type" value="Genomic_DNA"/>
</dbReference>
<comment type="caution">
    <text evidence="2">The sequence shown here is derived from an EMBL/GenBank/DDBJ whole genome shotgun (WGS) entry which is preliminary data.</text>
</comment>
<feature type="compositionally biased region" description="Low complexity" evidence="1">
    <location>
        <begin position="115"/>
        <end position="125"/>
    </location>
</feature>
<dbReference type="AlphaFoldDB" id="A0AA36FPX9"/>
<organism evidence="2 3">
    <name type="scientific">Mesorhabditis spiculigera</name>
    <dbReference type="NCBI Taxonomy" id="96644"/>
    <lineage>
        <taxon>Eukaryota</taxon>
        <taxon>Metazoa</taxon>
        <taxon>Ecdysozoa</taxon>
        <taxon>Nematoda</taxon>
        <taxon>Chromadorea</taxon>
        <taxon>Rhabditida</taxon>
        <taxon>Rhabditina</taxon>
        <taxon>Rhabditomorpha</taxon>
        <taxon>Rhabditoidea</taxon>
        <taxon>Rhabditidae</taxon>
        <taxon>Mesorhabditinae</taxon>
        <taxon>Mesorhabditis</taxon>
    </lineage>
</organism>
<reference evidence="2" key="1">
    <citation type="submission" date="2023-06" db="EMBL/GenBank/DDBJ databases">
        <authorList>
            <person name="Delattre M."/>
        </authorList>
    </citation>
    <scope>NUCLEOTIDE SEQUENCE</scope>
    <source>
        <strain evidence="2">AF72</strain>
    </source>
</reference>
<keyword evidence="3" id="KW-1185">Reference proteome</keyword>
<evidence type="ECO:0000256" key="1">
    <source>
        <dbReference type="SAM" id="MobiDB-lite"/>
    </source>
</evidence>
<accession>A0AA36FPX9</accession>
<feature type="region of interest" description="Disordered" evidence="1">
    <location>
        <begin position="107"/>
        <end position="141"/>
    </location>
</feature>
<evidence type="ECO:0000313" key="3">
    <source>
        <dbReference type="Proteomes" id="UP001177023"/>
    </source>
</evidence>
<evidence type="ECO:0000313" key="2">
    <source>
        <dbReference type="EMBL" id="CAJ0561547.1"/>
    </source>
</evidence>
<name>A0AA36FPX9_9BILA</name>
<gene>
    <name evidence="2" type="ORF">MSPICULIGERA_LOCUS1864</name>
</gene>
<proteinExistence type="predicted"/>